<keyword evidence="19" id="KW-1185">Reference proteome</keyword>
<name>A0ABP7MSA4_9GAMM</name>
<evidence type="ECO:0000256" key="10">
    <source>
        <dbReference type="ARBA" id="ARBA00022777"/>
    </source>
</evidence>
<dbReference type="SUPFAM" id="SSF55874">
    <property type="entry name" value="ATPase domain of HSP90 chaperone/DNA topoisomerase II/histidine kinase"/>
    <property type="match status" value="1"/>
</dbReference>
<evidence type="ECO:0000256" key="3">
    <source>
        <dbReference type="ARBA" id="ARBA00004533"/>
    </source>
</evidence>
<dbReference type="SMART" id="SM00304">
    <property type="entry name" value="HAMP"/>
    <property type="match status" value="1"/>
</dbReference>
<dbReference type="EC" id="2.7.13.3" evidence="15"/>
<dbReference type="PROSITE" id="PS50885">
    <property type="entry name" value="HAMP"/>
    <property type="match status" value="1"/>
</dbReference>
<dbReference type="PANTHER" id="PTHR45436">
    <property type="entry name" value="SENSOR HISTIDINE KINASE YKOH"/>
    <property type="match status" value="1"/>
</dbReference>
<gene>
    <name evidence="18" type="ORF">GCM10022277_27050</name>
</gene>
<dbReference type="Gene3D" id="6.10.340.10">
    <property type="match status" value="1"/>
</dbReference>
<keyword evidence="12 15" id="KW-1133">Transmembrane helix</keyword>
<dbReference type="GO" id="GO:0016301">
    <property type="term" value="F:kinase activity"/>
    <property type="evidence" value="ECO:0007669"/>
    <property type="project" value="UniProtKB-KW"/>
</dbReference>
<keyword evidence="14 15" id="KW-0472">Membrane</keyword>
<dbReference type="EMBL" id="BAABBN010000007">
    <property type="protein sequence ID" value="GAA3929117.1"/>
    <property type="molecule type" value="Genomic_DNA"/>
</dbReference>
<organism evidence="18 19">
    <name type="scientific">Litoribacillus peritrichatus</name>
    <dbReference type="NCBI Taxonomy" id="718191"/>
    <lineage>
        <taxon>Bacteria</taxon>
        <taxon>Pseudomonadati</taxon>
        <taxon>Pseudomonadota</taxon>
        <taxon>Gammaproteobacteria</taxon>
        <taxon>Oceanospirillales</taxon>
        <taxon>Oceanospirillaceae</taxon>
        <taxon>Litoribacillus</taxon>
    </lineage>
</organism>
<evidence type="ECO:0000313" key="18">
    <source>
        <dbReference type="EMBL" id="GAA3929117.1"/>
    </source>
</evidence>
<evidence type="ECO:0000256" key="1">
    <source>
        <dbReference type="ARBA" id="ARBA00000085"/>
    </source>
</evidence>
<dbReference type="RefSeq" id="WP_344799077.1">
    <property type="nucleotide sequence ID" value="NZ_BAABBN010000007.1"/>
</dbReference>
<evidence type="ECO:0000256" key="2">
    <source>
        <dbReference type="ARBA" id="ARBA00004141"/>
    </source>
</evidence>
<keyword evidence="11 15" id="KW-0067">ATP-binding</keyword>
<dbReference type="SMART" id="SM00388">
    <property type="entry name" value="HisKA"/>
    <property type="match status" value="1"/>
</dbReference>
<evidence type="ECO:0000259" key="16">
    <source>
        <dbReference type="PROSITE" id="PS50109"/>
    </source>
</evidence>
<evidence type="ECO:0000256" key="7">
    <source>
        <dbReference type="ARBA" id="ARBA00022679"/>
    </source>
</evidence>
<feature type="domain" description="Histidine kinase" evidence="16">
    <location>
        <begin position="234"/>
        <end position="446"/>
    </location>
</feature>
<dbReference type="SUPFAM" id="SSF47384">
    <property type="entry name" value="Homodimeric domain of signal transducing histidine kinase"/>
    <property type="match status" value="1"/>
</dbReference>
<accession>A0ABP7MSA4</accession>
<dbReference type="PROSITE" id="PS50109">
    <property type="entry name" value="HIS_KIN"/>
    <property type="match status" value="1"/>
</dbReference>
<dbReference type="InterPro" id="IPR003660">
    <property type="entry name" value="HAMP_dom"/>
</dbReference>
<dbReference type="InterPro" id="IPR005467">
    <property type="entry name" value="His_kinase_dom"/>
</dbReference>
<evidence type="ECO:0000256" key="8">
    <source>
        <dbReference type="ARBA" id="ARBA00022692"/>
    </source>
</evidence>
<protein>
    <recommendedName>
        <fullName evidence="15">Sensor protein</fullName>
        <ecNumber evidence="15">2.7.13.3</ecNumber>
    </recommendedName>
</protein>
<evidence type="ECO:0000313" key="19">
    <source>
        <dbReference type="Proteomes" id="UP001501565"/>
    </source>
</evidence>
<evidence type="ECO:0000256" key="9">
    <source>
        <dbReference type="ARBA" id="ARBA00022741"/>
    </source>
</evidence>
<dbReference type="Pfam" id="PF02518">
    <property type="entry name" value="HATPase_c"/>
    <property type="match status" value="1"/>
</dbReference>
<dbReference type="InterPro" id="IPR006290">
    <property type="entry name" value="CztS_silS_copS"/>
</dbReference>
<dbReference type="NCBIfam" id="TIGR01386">
    <property type="entry name" value="cztS_silS_copS"/>
    <property type="match status" value="1"/>
</dbReference>
<dbReference type="Pfam" id="PF00512">
    <property type="entry name" value="HisKA"/>
    <property type="match status" value="1"/>
</dbReference>
<sequence>MKFFPPSMKRNLILMFLGTTFIIYYALAYILQYAIDQHFYEQDYDHLLTKFQAIDSASLREPESLINNLNNSSAFLWLTKNGEVKDQNSTISVPLEQLTTILNLKSAKTPLEWHANTLSLRAFVFPINNDYALVMGANINHHVNFISEFKMILFWSLGLALAISVLYSIFIVNRGLQPIKILGEHLKEVSPKNLNKRIPTEELPIELQELSHAQNKMLERLEQGFMRLSEFSSDIAHELRTPLTNINTQNQVILSSKRSTEEYQDALASNLEELNRIIKTINDILYIAKAENALIHHDNKTIRVENELQRIVEYFDIIGEEKGLRIQYSGKAKLNIDKNMFERAINNLLSNAVRHASENTVIDINVKDKVSDTQISVTNEGQTIPTESINYLFDRFYRVDKSRQYKHSIGAGLGLSITQSIVEAYNGHVNVKSENGITSFTLSFPK</sequence>
<dbReference type="CDD" id="cd00082">
    <property type="entry name" value="HisKA"/>
    <property type="match status" value="1"/>
</dbReference>
<keyword evidence="6" id="KW-0597">Phosphoprotein</keyword>
<dbReference type="InterPro" id="IPR003661">
    <property type="entry name" value="HisK_dim/P_dom"/>
</dbReference>
<reference evidence="19" key="1">
    <citation type="journal article" date="2019" name="Int. J. Syst. Evol. Microbiol.">
        <title>The Global Catalogue of Microorganisms (GCM) 10K type strain sequencing project: providing services to taxonomists for standard genome sequencing and annotation.</title>
        <authorList>
            <consortium name="The Broad Institute Genomics Platform"/>
            <consortium name="The Broad Institute Genome Sequencing Center for Infectious Disease"/>
            <person name="Wu L."/>
            <person name="Ma J."/>
        </authorList>
    </citation>
    <scope>NUCLEOTIDE SEQUENCE [LARGE SCALE GENOMIC DNA]</scope>
    <source>
        <strain evidence="19">JCM 17551</strain>
    </source>
</reference>
<keyword evidence="5 15" id="KW-0997">Cell inner membrane</keyword>
<dbReference type="SMART" id="SM00387">
    <property type="entry name" value="HATPase_c"/>
    <property type="match status" value="1"/>
</dbReference>
<comment type="caution">
    <text evidence="18">The sequence shown here is derived from an EMBL/GenBank/DDBJ whole genome shotgun (WGS) entry which is preliminary data.</text>
</comment>
<evidence type="ECO:0000256" key="4">
    <source>
        <dbReference type="ARBA" id="ARBA00022475"/>
    </source>
</evidence>
<evidence type="ECO:0000256" key="5">
    <source>
        <dbReference type="ARBA" id="ARBA00022519"/>
    </source>
</evidence>
<evidence type="ECO:0000256" key="6">
    <source>
        <dbReference type="ARBA" id="ARBA00022553"/>
    </source>
</evidence>
<dbReference type="PRINTS" id="PR00344">
    <property type="entry name" value="BCTRLSENSOR"/>
</dbReference>
<keyword evidence="8 15" id="KW-0812">Transmembrane</keyword>
<dbReference type="Pfam" id="PF00672">
    <property type="entry name" value="HAMP"/>
    <property type="match status" value="1"/>
</dbReference>
<comment type="subcellular location">
    <subcellularLocation>
        <location evidence="3 15">Cell inner membrane</location>
    </subcellularLocation>
    <subcellularLocation>
        <location evidence="2">Membrane</location>
        <topology evidence="2">Multi-pass membrane protein</topology>
    </subcellularLocation>
</comment>
<dbReference type="InterPro" id="IPR003594">
    <property type="entry name" value="HATPase_dom"/>
</dbReference>
<evidence type="ECO:0000259" key="17">
    <source>
        <dbReference type="PROSITE" id="PS50885"/>
    </source>
</evidence>
<dbReference type="InterPro" id="IPR036097">
    <property type="entry name" value="HisK_dim/P_sf"/>
</dbReference>
<dbReference type="Gene3D" id="3.30.565.10">
    <property type="entry name" value="Histidine kinase-like ATPase, C-terminal domain"/>
    <property type="match status" value="1"/>
</dbReference>
<keyword evidence="13 15" id="KW-0902">Two-component regulatory system</keyword>
<feature type="transmembrane region" description="Helical" evidence="15">
    <location>
        <begin position="152"/>
        <end position="172"/>
    </location>
</feature>
<feature type="domain" description="HAMP" evidence="17">
    <location>
        <begin position="173"/>
        <end position="226"/>
    </location>
</feature>
<dbReference type="Proteomes" id="UP001501565">
    <property type="component" value="Unassembled WGS sequence"/>
</dbReference>
<dbReference type="Gene3D" id="1.10.287.130">
    <property type="match status" value="1"/>
</dbReference>
<evidence type="ECO:0000256" key="12">
    <source>
        <dbReference type="ARBA" id="ARBA00022989"/>
    </source>
</evidence>
<keyword evidence="10 15" id="KW-0418">Kinase</keyword>
<evidence type="ECO:0000256" key="15">
    <source>
        <dbReference type="RuleBase" id="RU364088"/>
    </source>
</evidence>
<evidence type="ECO:0000256" key="11">
    <source>
        <dbReference type="ARBA" id="ARBA00022840"/>
    </source>
</evidence>
<comment type="catalytic activity">
    <reaction evidence="1 15">
        <text>ATP + protein L-histidine = ADP + protein N-phospho-L-histidine.</text>
        <dbReference type="EC" id="2.7.13.3"/>
    </reaction>
</comment>
<comment type="function">
    <text evidence="15">Member of a two-component regulatory system.</text>
</comment>
<dbReference type="InterPro" id="IPR036890">
    <property type="entry name" value="HATPase_C_sf"/>
</dbReference>
<evidence type="ECO:0000256" key="14">
    <source>
        <dbReference type="ARBA" id="ARBA00023136"/>
    </source>
</evidence>
<keyword evidence="7 15" id="KW-0808">Transferase</keyword>
<evidence type="ECO:0000256" key="13">
    <source>
        <dbReference type="ARBA" id="ARBA00023012"/>
    </source>
</evidence>
<dbReference type="InterPro" id="IPR050428">
    <property type="entry name" value="TCS_sensor_his_kinase"/>
</dbReference>
<feature type="transmembrane region" description="Helical" evidence="15">
    <location>
        <begin position="12"/>
        <end position="35"/>
    </location>
</feature>
<proteinExistence type="predicted"/>
<dbReference type="CDD" id="cd06225">
    <property type="entry name" value="HAMP"/>
    <property type="match status" value="1"/>
</dbReference>
<dbReference type="PANTHER" id="PTHR45436:SF15">
    <property type="entry name" value="SENSOR HISTIDINE KINASE CUSS"/>
    <property type="match status" value="1"/>
</dbReference>
<dbReference type="InterPro" id="IPR004358">
    <property type="entry name" value="Sig_transdc_His_kin-like_C"/>
</dbReference>
<keyword evidence="4 15" id="KW-1003">Cell membrane</keyword>
<keyword evidence="9 15" id="KW-0547">Nucleotide-binding</keyword>